<gene>
    <name evidence="3" type="ORF">Tco_0860439</name>
</gene>
<feature type="non-terminal residue" evidence="3">
    <location>
        <position position="721"/>
    </location>
</feature>
<organism evidence="3 4">
    <name type="scientific">Tanacetum coccineum</name>
    <dbReference type="NCBI Taxonomy" id="301880"/>
    <lineage>
        <taxon>Eukaryota</taxon>
        <taxon>Viridiplantae</taxon>
        <taxon>Streptophyta</taxon>
        <taxon>Embryophyta</taxon>
        <taxon>Tracheophyta</taxon>
        <taxon>Spermatophyta</taxon>
        <taxon>Magnoliopsida</taxon>
        <taxon>eudicotyledons</taxon>
        <taxon>Gunneridae</taxon>
        <taxon>Pentapetalae</taxon>
        <taxon>asterids</taxon>
        <taxon>campanulids</taxon>
        <taxon>Asterales</taxon>
        <taxon>Asteraceae</taxon>
        <taxon>Asteroideae</taxon>
        <taxon>Anthemideae</taxon>
        <taxon>Anthemidinae</taxon>
        <taxon>Tanacetum</taxon>
    </lineage>
</organism>
<accession>A0ABQ5BH71</accession>
<feature type="region of interest" description="Disordered" evidence="1">
    <location>
        <begin position="243"/>
        <end position="285"/>
    </location>
</feature>
<dbReference type="Proteomes" id="UP001151760">
    <property type="component" value="Unassembled WGS sequence"/>
</dbReference>
<feature type="domain" description="Reverse transcriptase Ty1/copia-type" evidence="2">
    <location>
        <begin position="371"/>
        <end position="613"/>
    </location>
</feature>
<feature type="compositionally biased region" description="Polar residues" evidence="1">
    <location>
        <begin position="261"/>
        <end position="284"/>
    </location>
</feature>
<proteinExistence type="predicted"/>
<reference evidence="3" key="1">
    <citation type="journal article" date="2022" name="Int. J. Mol. Sci.">
        <title>Draft Genome of Tanacetum Coccineum: Genomic Comparison of Closely Related Tanacetum-Family Plants.</title>
        <authorList>
            <person name="Yamashiro T."/>
            <person name="Shiraishi A."/>
            <person name="Nakayama K."/>
            <person name="Satake H."/>
        </authorList>
    </citation>
    <scope>NUCLEOTIDE SEQUENCE</scope>
</reference>
<evidence type="ECO:0000313" key="3">
    <source>
        <dbReference type="EMBL" id="GJT13397.1"/>
    </source>
</evidence>
<dbReference type="EMBL" id="BQNB010013227">
    <property type="protein sequence ID" value="GJT13397.1"/>
    <property type="molecule type" value="Genomic_DNA"/>
</dbReference>
<name>A0ABQ5BH71_9ASTR</name>
<dbReference type="PANTHER" id="PTHR11439">
    <property type="entry name" value="GAG-POL-RELATED RETROTRANSPOSON"/>
    <property type="match status" value="1"/>
</dbReference>
<dbReference type="PANTHER" id="PTHR11439:SF489">
    <property type="entry name" value="RNA-DIRECTED DNA POLYMERASE"/>
    <property type="match status" value="1"/>
</dbReference>
<evidence type="ECO:0000259" key="2">
    <source>
        <dbReference type="Pfam" id="PF07727"/>
    </source>
</evidence>
<dbReference type="Pfam" id="PF07727">
    <property type="entry name" value="RVT_2"/>
    <property type="match status" value="1"/>
</dbReference>
<comment type="caution">
    <text evidence="3">The sequence shown here is derived from an EMBL/GenBank/DDBJ whole genome shotgun (WGS) entry which is preliminary data.</text>
</comment>
<dbReference type="SUPFAM" id="SSF56672">
    <property type="entry name" value="DNA/RNA polymerases"/>
    <property type="match status" value="1"/>
</dbReference>
<keyword evidence="4" id="KW-1185">Reference proteome</keyword>
<dbReference type="InterPro" id="IPR013103">
    <property type="entry name" value="RVT_2"/>
</dbReference>
<sequence length="721" mass="81622">MQFLMGLDDVYLPIRSNILTRDPLPSVKYAFAIISGEESHRGVSSSSTPSKPHAIAFVSKGYDNKITGRERPSTSSLASSTNEQMLRLMNLINDNPTSPISANMAVHKLARDNKLCVDFDEHKCYTHDLKKKELVEIGNESGGLYLFNVDNTLNCKTSFNCSESMCYVSRTLWHQRLRHPADLVLGALETRHGFDNKHALYPCEVCHKAKQTREPFPLSDHKSLDVGELVHLDLWGPYKVTNHGDSGATSMEENTPPEGISETNPSLTNETNVSDQLMSDQPVSDQPVESVVPRRSSKPFKVPQNLNDFVIEGKVKYGVERVVNYSNLSNDNFCFTSNINKSIEPKTYQEAILDTNWINATNTKMEALKRNKTWIITDLPPNRKAIGCKWVYKIKYKSNGEIERYKARLVAKGYSQREGIDYEKTFSPVVKIVTVRCLIALAVKNKWDMYQLDVNSAFLYGELEEDVYMTLSQWYFSKSETKVCKLVKSLYGLKQAPRKWNEKLVLILSEHGFIQSQSDHSLFLKNTNDIFIALLVYVDDIVITGNDSVEINKVKEFLSSKFQIKDLGKLKYFLGIEILEENDGVFISQRKYCLELLQEFGMLACKPISTPMETNHVMAHLPTEKDPLLTNVIGFQKLVGKLIYLTHTRPDISYTVQCLSQRMHAPLKSNLQDALKVLRYLKGSSGKGLRYSSCIQNNTSSGKVVGFSDADWAKCLVTKKS</sequence>
<protein>
    <submittedName>
        <fullName evidence="3">Ribonuclease H-like domain-containing protein</fullName>
    </submittedName>
</protein>
<evidence type="ECO:0000256" key="1">
    <source>
        <dbReference type="SAM" id="MobiDB-lite"/>
    </source>
</evidence>
<feature type="compositionally biased region" description="Polar residues" evidence="1">
    <location>
        <begin position="243"/>
        <end position="253"/>
    </location>
</feature>
<dbReference type="InterPro" id="IPR043502">
    <property type="entry name" value="DNA/RNA_pol_sf"/>
</dbReference>
<reference evidence="3" key="2">
    <citation type="submission" date="2022-01" db="EMBL/GenBank/DDBJ databases">
        <authorList>
            <person name="Yamashiro T."/>
            <person name="Shiraishi A."/>
            <person name="Satake H."/>
            <person name="Nakayama K."/>
        </authorList>
    </citation>
    <scope>NUCLEOTIDE SEQUENCE</scope>
</reference>
<evidence type="ECO:0000313" key="4">
    <source>
        <dbReference type="Proteomes" id="UP001151760"/>
    </source>
</evidence>